<dbReference type="InterPro" id="IPR001085">
    <property type="entry name" value="Ser_HO-MeTrfase"/>
</dbReference>
<dbReference type="Gene3D" id="3.40.640.10">
    <property type="entry name" value="Type I PLP-dependent aspartate aminotransferase-like (Major domain)"/>
    <property type="match status" value="1"/>
</dbReference>
<feature type="domain" description="Serine hydroxymethyltransferase-like" evidence="4">
    <location>
        <begin position="7"/>
        <end position="379"/>
    </location>
</feature>
<comment type="subcellular location">
    <subcellularLocation>
        <location evidence="3">Cytoplasm</location>
    </subcellularLocation>
</comment>
<dbReference type="RefSeq" id="WP_074198911.1">
    <property type="nucleotide sequence ID" value="NZ_FSQZ01000001.1"/>
</dbReference>
<evidence type="ECO:0000256" key="2">
    <source>
        <dbReference type="ARBA" id="ARBA00022898"/>
    </source>
</evidence>
<comment type="similarity">
    <text evidence="3">Belongs to the SHMT family.</text>
</comment>
<keyword evidence="3" id="KW-0554">One-carbon metabolism</keyword>
<dbReference type="HAMAP" id="MF_00051">
    <property type="entry name" value="SHMT"/>
    <property type="match status" value="1"/>
</dbReference>
<sequence>MDLIHFIDPELAAAIEGEKERQNLTIELIASENFVPEVILEAQGSLLTNKYAEGYPGKRYHGGCQFIDVVESLAIERAKKLFGAEHANVQPHSGVNANLAVFMAVLNPGDKILGMDLSHGGHLSHGASVSISGKFFEAHSYGVDKETGLIDYDEVERIACEVKPKLIIAGASAYSRIIDFKRFFEIAKKVGAYLMVDMAHIAGLVAGGVHPSPIPYADFVTFTTTKTLRGARGGNILCKKEFAQGIDKAIFPGIQGGPIPQIIAAKALTFKLAMTEEFKAYGAQVVKNARVMADVLKNNGFDIVSGGTDNHLMLVDLGSKKMTGAQAEKKLEEVGITVNKNMIPYDPEKPTVTSGIRIGLAAVTSRGFDECDTKEVAELVVRVLENEDESNIHGFKREVRDICLRHPLYMTKAELALRTGKGQ</sequence>
<keyword evidence="3" id="KW-0808">Transferase</keyword>
<comment type="pathway">
    <text evidence="3">One-carbon metabolism; tetrahydrofolate interconversion.</text>
</comment>
<dbReference type="InterPro" id="IPR039429">
    <property type="entry name" value="SHMT-like_dom"/>
</dbReference>
<gene>
    <name evidence="3" type="primary">mshmt</name>
    <name evidence="5" type="ORF">SAMN05444368_0042</name>
</gene>
<dbReference type="Pfam" id="PF00464">
    <property type="entry name" value="SHMT"/>
    <property type="match status" value="1"/>
</dbReference>
<feature type="modified residue" description="N6-(pyridoxal phosphate)lysine" evidence="3">
    <location>
        <position position="226"/>
    </location>
</feature>
<dbReference type="CDD" id="cd00378">
    <property type="entry name" value="SHMT"/>
    <property type="match status" value="1"/>
</dbReference>
<dbReference type="EMBL" id="FSQZ01000001">
    <property type="protein sequence ID" value="SIN61920.1"/>
    <property type="molecule type" value="Genomic_DNA"/>
</dbReference>
<organism evidence="5 6">
    <name type="scientific">Acetomicrobium flavidum</name>
    <dbReference type="NCBI Taxonomy" id="49896"/>
    <lineage>
        <taxon>Bacteria</taxon>
        <taxon>Thermotogati</taxon>
        <taxon>Synergistota</taxon>
        <taxon>Synergistia</taxon>
        <taxon>Synergistales</taxon>
        <taxon>Acetomicrobiaceae</taxon>
        <taxon>Acetomicrobium</taxon>
    </lineage>
</organism>
<feature type="binding site" evidence="3">
    <location>
        <position position="117"/>
    </location>
    <ligand>
        <name>(6S)-5,6,7,8-tetrahydrofolate</name>
        <dbReference type="ChEBI" id="CHEBI:57453"/>
    </ligand>
</feature>
<dbReference type="InterPro" id="IPR015421">
    <property type="entry name" value="PyrdxlP-dep_Trfase_major"/>
</dbReference>
<comment type="subunit">
    <text evidence="3">Homodimer.</text>
</comment>
<evidence type="ECO:0000256" key="1">
    <source>
        <dbReference type="ARBA" id="ARBA00001933"/>
    </source>
</evidence>
<accession>A0ABY1JAE1</accession>
<feature type="site" description="Plays an important role in substrate specificity" evidence="3">
    <location>
        <position position="225"/>
    </location>
</feature>
<dbReference type="InterPro" id="IPR049943">
    <property type="entry name" value="Ser_HO-MeTrfase-like"/>
</dbReference>
<evidence type="ECO:0000259" key="4">
    <source>
        <dbReference type="Pfam" id="PF00464"/>
    </source>
</evidence>
<comment type="catalytic activity">
    <reaction evidence="3">
        <text>(6R)-5,10-methylene-5,6,7,8-tetrahydrofolate + D-alanine + H2O = 2-methylserine + (6S)-5,6,7,8-tetrahydrofolate</text>
        <dbReference type="Rhea" id="RHEA:10064"/>
        <dbReference type="ChEBI" id="CHEBI:15377"/>
        <dbReference type="ChEBI" id="CHEBI:15636"/>
        <dbReference type="ChEBI" id="CHEBI:57416"/>
        <dbReference type="ChEBI" id="CHEBI:57453"/>
        <dbReference type="ChEBI" id="CHEBI:58275"/>
        <dbReference type="EC" id="2.1.2.7"/>
    </reaction>
</comment>
<feature type="binding site" evidence="3">
    <location>
        <begin position="121"/>
        <end position="123"/>
    </location>
    <ligand>
        <name>(6S)-5,6,7,8-tetrahydrofolate</name>
        <dbReference type="ChEBI" id="CHEBI:57453"/>
    </ligand>
</feature>
<evidence type="ECO:0000313" key="6">
    <source>
        <dbReference type="Proteomes" id="UP000185093"/>
    </source>
</evidence>
<comment type="caution">
    <text evidence="5">The sequence shown here is derived from an EMBL/GenBank/DDBJ whole genome shotgun (WGS) entry which is preliminary data.</text>
</comment>
<comment type="cofactor">
    <cofactor evidence="1 3">
        <name>pyridoxal 5'-phosphate</name>
        <dbReference type="ChEBI" id="CHEBI:597326"/>
    </cofactor>
</comment>
<reference evidence="5 6" key="1">
    <citation type="submission" date="2016-11" db="EMBL/GenBank/DDBJ databases">
        <authorList>
            <person name="Varghese N."/>
            <person name="Submissions S."/>
        </authorList>
    </citation>
    <scope>NUCLEOTIDE SEQUENCE [LARGE SCALE GENOMIC DNA]</scope>
    <source>
        <strain evidence="5 6">DSM 20664</strain>
    </source>
</reference>
<keyword evidence="3" id="KW-0963">Cytoplasm</keyword>
<dbReference type="SUPFAM" id="SSF53383">
    <property type="entry name" value="PLP-dependent transferases"/>
    <property type="match status" value="1"/>
</dbReference>
<comment type="function">
    <text evidence="3">Catalyzes the reversible interconversion of alpha-methyl-L-serine to D-alanine with tetrahydrofolate (THF) serving as the one-carbon carrier.</text>
</comment>
<dbReference type="PIRSF" id="PIRSF000412">
    <property type="entry name" value="SHMT"/>
    <property type="match status" value="1"/>
</dbReference>
<evidence type="ECO:0000313" key="5">
    <source>
        <dbReference type="EMBL" id="SIN61920.1"/>
    </source>
</evidence>
<dbReference type="InterPro" id="IPR015424">
    <property type="entry name" value="PyrdxlP-dep_Trfase"/>
</dbReference>
<keyword evidence="6" id="KW-1185">Reference proteome</keyword>
<dbReference type="EC" id="2.1.2.7" evidence="3"/>
<dbReference type="Proteomes" id="UP000185093">
    <property type="component" value="Unassembled WGS sequence"/>
</dbReference>
<dbReference type="InterPro" id="IPR015422">
    <property type="entry name" value="PyrdxlP-dep_Trfase_small"/>
</dbReference>
<proteinExistence type="inferred from homology"/>
<name>A0ABY1JAE1_9BACT</name>
<comment type="caution">
    <text evidence="3">Lacks conserved residue(s) required for the propagation of feature annotation.</text>
</comment>
<dbReference type="NCBIfam" id="NF000586">
    <property type="entry name" value="PRK00011.1"/>
    <property type="match status" value="1"/>
</dbReference>
<keyword evidence="2 3" id="KW-0663">Pyridoxal phosphate</keyword>
<dbReference type="PANTHER" id="PTHR11680">
    <property type="entry name" value="SERINE HYDROXYMETHYLTRANSFERASE"/>
    <property type="match status" value="1"/>
</dbReference>
<dbReference type="PANTHER" id="PTHR11680:SF35">
    <property type="entry name" value="SERINE HYDROXYMETHYLTRANSFERASE 1"/>
    <property type="match status" value="1"/>
</dbReference>
<protein>
    <recommendedName>
        <fullName evidence="3">2-methylserine hydroxymethyltransferase</fullName>
        <shortName evidence="3">MSHMT</shortName>
        <ecNumber evidence="3">2.1.2.7</ecNumber>
    </recommendedName>
    <alternativeName>
        <fullName evidence="3">Alpha-methylserine hydroxymethyltransferase</fullName>
    </alternativeName>
    <alternativeName>
        <fullName evidence="3">D-alanine 2-hydroxymethyltransferase</fullName>
    </alternativeName>
</protein>
<dbReference type="Gene3D" id="3.90.1150.10">
    <property type="entry name" value="Aspartate Aminotransferase, domain 1"/>
    <property type="match status" value="1"/>
</dbReference>
<evidence type="ECO:0000256" key="3">
    <source>
        <dbReference type="HAMAP-Rule" id="MF_00051"/>
    </source>
</evidence>